<feature type="region of interest" description="Disordered" evidence="1">
    <location>
        <begin position="246"/>
        <end position="272"/>
    </location>
</feature>
<comment type="caution">
    <text evidence="2">The sequence shown here is derived from an EMBL/GenBank/DDBJ whole genome shotgun (WGS) entry which is preliminary data.</text>
</comment>
<dbReference type="Gramene" id="mRNA:HanXRQr2_Chr14g0633611">
    <property type="protein sequence ID" value="mRNA:HanXRQr2_Chr14g0633611"/>
    <property type="gene ID" value="HanXRQr2_Chr14g0633611"/>
</dbReference>
<feature type="region of interest" description="Disordered" evidence="1">
    <location>
        <begin position="64"/>
        <end position="86"/>
    </location>
</feature>
<sequence>MSLLWRNSWLYPAFQRVDGGEWSLFDFFNPPRNVALRSADRVVGEQEPDVLKIHIEQFLPPAVPAGSTAQVSNPPPSGGVSVEETRKPSRIRISGKNIATAGMTASPVTASVSTTPKDVAVTSALALVSPRPAPKRRRIMPPLSTFQATKAAQALHVGSLAEAQVESGSSMPLTSGEIVPSAAGGQSVTLADLISQASAFTTGRSMPPPLFTTSIVMTPSSVTTPLFSSSTPVSIFDSPISDFHVSGKDMPVTSAGGESTSAKDTTVSDTRG</sequence>
<evidence type="ECO:0000256" key="1">
    <source>
        <dbReference type="SAM" id="MobiDB-lite"/>
    </source>
</evidence>
<dbReference type="EMBL" id="MNCJ02000329">
    <property type="protein sequence ID" value="KAF5768201.1"/>
    <property type="molecule type" value="Genomic_DNA"/>
</dbReference>
<reference evidence="2" key="1">
    <citation type="journal article" date="2017" name="Nature">
        <title>The sunflower genome provides insights into oil metabolism, flowering and Asterid evolution.</title>
        <authorList>
            <person name="Badouin H."/>
            <person name="Gouzy J."/>
            <person name="Grassa C.J."/>
            <person name="Murat F."/>
            <person name="Staton S.E."/>
            <person name="Cottret L."/>
            <person name="Lelandais-Briere C."/>
            <person name="Owens G.L."/>
            <person name="Carrere S."/>
            <person name="Mayjonade B."/>
            <person name="Legrand L."/>
            <person name="Gill N."/>
            <person name="Kane N.C."/>
            <person name="Bowers J.E."/>
            <person name="Hubner S."/>
            <person name="Bellec A."/>
            <person name="Berard A."/>
            <person name="Berges H."/>
            <person name="Blanchet N."/>
            <person name="Boniface M.C."/>
            <person name="Brunel D."/>
            <person name="Catrice O."/>
            <person name="Chaidir N."/>
            <person name="Claudel C."/>
            <person name="Donnadieu C."/>
            <person name="Faraut T."/>
            <person name="Fievet G."/>
            <person name="Helmstetter N."/>
            <person name="King M."/>
            <person name="Knapp S.J."/>
            <person name="Lai Z."/>
            <person name="Le Paslier M.C."/>
            <person name="Lippi Y."/>
            <person name="Lorenzon L."/>
            <person name="Mandel J.R."/>
            <person name="Marage G."/>
            <person name="Marchand G."/>
            <person name="Marquand E."/>
            <person name="Bret-Mestries E."/>
            <person name="Morien E."/>
            <person name="Nambeesan S."/>
            <person name="Nguyen T."/>
            <person name="Pegot-Espagnet P."/>
            <person name="Pouilly N."/>
            <person name="Raftis F."/>
            <person name="Sallet E."/>
            <person name="Schiex T."/>
            <person name="Thomas J."/>
            <person name="Vandecasteele C."/>
            <person name="Vares D."/>
            <person name="Vear F."/>
            <person name="Vautrin S."/>
            <person name="Crespi M."/>
            <person name="Mangin B."/>
            <person name="Burke J.M."/>
            <person name="Salse J."/>
            <person name="Munos S."/>
            <person name="Vincourt P."/>
            <person name="Rieseberg L.H."/>
            <person name="Langlade N.B."/>
        </authorList>
    </citation>
    <scope>NUCLEOTIDE SEQUENCE</scope>
    <source>
        <tissue evidence="2">Leaves</tissue>
    </source>
</reference>
<dbReference type="AlphaFoldDB" id="A0A9K3E935"/>
<keyword evidence="3" id="KW-1185">Reference proteome</keyword>
<reference evidence="2" key="2">
    <citation type="submission" date="2020-06" db="EMBL/GenBank/DDBJ databases">
        <title>Helianthus annuus Genome sequencing and assembly Release 2.</title>
        <authorList>
            <person name="Gouzy J."/>
            <person name="Langlade N."/>
            <person name="Munos S."/>
        </authorList>
    </citation>
    <scope>NUCLEOTIDE SEQUENCE</scope>
    <source>
        <tissue evidence="2">Leaves</tissue>
    </source>
</reference>
<dbReference type="Proteomes" id="UP000215914">
    <property type="component" value="Unassembled WGS sequence"/>
</dbReference>
<feature type="compositionally biased region" description="Polar residues" evidence="1">
    <location>
        <begin position="256"/>
        <end position="272"/>
    </location>
</feature>
<proteinExistence type="predicted"/>
<protein>
    <submittedName>
        <fullName evidence="2">Uncharacterized protein</fullName>
    </submittedName>
</protein>
<evidence type="ECO:0000313" key="3">
    <source>
        <dbReference type="Proteomes" id="UP000215914"/>
    </source>
</evidence>
<gene>
    <name evidence="2" type="ORF">HanXRQr2_Chr14g0633611</name>
</gene>
<name>A0A9K3E935_HELAN</name>
<evidence type="ECO:0000313" key="2">
    <source>
        <dbReference type="EMBL" id="KAF5768201.1"/>
    </source>
</evidence>
<accession>A0A9K3E935</accession>
<organism evidence="2 3">
    <name type="scientific">Helianthus annuus</name>
    <name type="common">Common sunflower</name>
    <dbReference type="NCBI Taxonomy" id="4232"/>
    <lineage>
        <taxon>Eukaryota</taxon>
        <taxon>Viridiplantae</taxon>
        <taxon>Streptophyta</taxon>
        <taxon>Embryophyta</taxon>
        <taxon>Tracheophyta</taxon>
        <taxon>Spermatophyta</taxon>
        <taxon>Magnoliopsida</taxon>
        <taxon>eudicotyledons</taxon>
        <taxon>Gunneridae</taxon>
        <taxon>Pentapetalae</taxon>
        <taxon>asterids</taxon>
        <taxon>campanulids</taxon>
        <taxon>Asterales</taxon>
        <taxon>Asteraceae</taxon>
        <taxon>Asteroideae</taxon>
        <taxon>Heliantheae alliance</taxon>
        <taxon>Heliantheae</taxon>
        <taxon>Helianthus</taxon>
    </lineage>
</organism>